<evidence type="ECO:0000259" key="2">
    <source>
        <dbReference type="PROSITE" id="PS50206"/>
    </source>
</evidence>
<protein>
    <recommendedName>
        <fullName evidence="2">Rhodanese domain-containing protein</fullName>
    </recommendedName>
</protein>
<dbReference type="Pfam" id="PF00581">
    <property type="entry name" value="Rhodanese"/>
    <property type="match status" value="1"/>
</dbReference>
<gene>
    <name evidence="3" type="ORF">A3F35_00945</name>
</gene>
<dbReference type="InterPro" id="IPR001763">
    <property type="entry name" value="Rhodanese-like_dom"/>
</dbReference>
<proteinExistence type="predicted"/>
<feature type="domain" description="Rhodanese" evidence="2">
    <location>
        <begin position="109"/>
        <end position="201"/>
    </location>
</feature>
<evidence type="ECO:0000256" key="1">
    <source>
        <dbReference type="SAM" id="Phobius"/>
    </source>
</evidence>
<name>A0A1G1WRZ9_9BACT</name>
<dbReference type="STRING" id="1802603.A3F35_00945"/>
<dbReference type="EMBL" id="MHCZ01000006">
    <property type="protein sequence ID" value="OGY30361.1"/>
    <property type="molecule type" value="Genomic_DNA"/>
</dbReference>
<dbReference type="CDD" id="cd00158">
    <property type="entry name" value="RHOD"/>
    <property type="match status" value="1"/>
</dbReference>
<keyword evidence="1" id="KW-1133">Transmembrane helix</keyword>
<evidence type="ECO:0000313" key="4">
    <source>
        <dbReference type="Proteomes" id="UP000178068"/>
    </source>
</evidence>
<keyword evidence="1" id="KW-0812">Transmembrane</keyword>
<dbReference type="SUPFAM" id="SSF52821">
    <property type="entry name" value="Rhodanese/Cell cycle control phosphatase"/>
    <property type="match status" value="1"/>
</dbReference>
<evidence type="ECO:0000313" key="3">
    <source>
        <dbReference type="EMBL" id="OGY30361.1"/>
    </source>
</evidence>
<dbReference type="Proteomes" id="UP000178068">
    <property type="component" value="Unassembled WGS sequence"/>
</dbReference>
<sequence length="213" mass="23963">MFASLSEQFLLYVLVGVLIATIFLAFLFPKLAHVTQTSFWDNLAYKVGKVKKHKLVSGFLLLAAVSGLVGAYLWYQTTQPIVLTAAAFKQREAKALDFTLKSTQYNIITKGDLLVIDVRSEKEFLAAHTQNSFNVPVANFKQNRVLLQIKGKKVVVFANKADFPQALKVANYIKARLTKQKVYVIKDGYENMKTIGLPLVRGDQYESEPINEK</sequence>
<feature type="transmembrane region" description="Helical" evidence="1">
    <location>
        <begin position="12"/>
        <end position="34"/>
    </location>
</feature>
<reference evidence="3 4" key="1">
    <citation type="journal article" date="2016" name="Nat. Commun.">
        <title>Thousands of microbial genomes shed light on interconnected biogeochemical processes in an aquifer system.</title>
        <authorList>
            <person name="Anantharaman K."/>
            <person name="Brown C.T."/>
            <person name="Hug L.A."/>
            <person name="Sharon I."/>
            <person name="Castelle C.J."/>
            <person name="Probst A.J."/>
            <person name="Thomas B.C."/>
            <person name="Singh A."/>
            <person name="Wilkins M.J."/>
            <person name="Karaoz U."/>
            <person name="Brodie E.L."/>
            <person name="Williams K.H."/>
            <person name="Hubbard S.S."/>
            <person name="Banfield J.F."/>
        </authorList>
    </citation>
    <scope>NUCLEOTIDE SEQUENCE [LARGE SCALE GENOMIC DNA]</scope>
</reference>
<organism evidence="3 4">
    <name type="scientific">Candidatus Woykebacteria bacterium RIFCSPHIGHO2_12_FULL_45_10</name>
    <dbReference type="NCBI Taxonomy" id="1802603"/>
    <lineage>
        <taxon>Bacteria</taxon>
        <taxon>Candidatus Woykeibacteriota</taxon>
    </lineage>
</organism>
<keyword evidence="1" id="KW-0472">Membrane</keyword>
<dbReference type="Gene3D" id="3.40.250.10">
    <property type="entry name" value="Rhodanese-like domain"/>
    <property type="match status" value="1"/>
</dbReference>
<feature type="transmembrane region" description="Helical" evidence="1">
    <location>
        <begin position="55"/>
        <end position="75"/>
    </location>
</feature>
<dbReference type="InterPro" id="IPR036873">
    <property type="entry name" value="Rhodanese-like_dom_sf"/>
</dbReference>
<comment type="caution">
    <text evidence="3">The sequence shown here is derived from an EMBL/GenBank/DDBJ whole genome shotgun (WGS) entry which is preliminary data.</text>
</comment>
<accession>A0A1G1WRZ9</accession>
<dbReference type="AlphaFoldDB" id="A0A1G1WRZ9"/>
<dbReference type="PROSITE" id="PS50206">
    <property type="entry name" value="RHODANESE_3"/>
    <property type="match status" value="1"/>
</dbReference>
<dbReference type="SMART" id="SM00450">
    <property type="entry name" value="RHOD"/>
    <property type="match status" value="1"/>
</dbReference>